<name>A0A6J7R4C8_9ZZZZ</name>
<evidence type="ECO:0000313" key="9">
    <source>
        <dbReference type="EMBL" id="CAB5023194.1"/>
    </source>
</evidence>
<dbReference type="GO" id="GO:0006753">
    <property type="term" value="P:nucleoside phosphate metabolic process"/>
    <property type="evidence" value="ECO:0007669"/>
    <property type="project" value="TreeGrafter"/>
</dbReference>
<evidence type="ECO:0000259" key="3">
    <source>
        <dbReference type="PROSITE" id="PS51462"/>
    </source>
</evidence>
<feature type="domain" description="Nudix hydrolase" evidence="3">
    <location>
        <begin position="39"/>
        <end position="174"/>
    </location>
</feature>
<dbReference type="GO" id="GO:0016787">
    <property type="term" value="F:hydrolase activity"/>
    <property type="evidence" value="ECO:0007669"/>
    <property type="project" value="UniProtKB-KW"/>
</dbReference>
<dbReference type="EMBL" id="CAFBMF010000024">
    <property type="protein sequence ID" value="CAB4894133.1"/>
    <property type="molecule type" value="Genomic_DNA"/>
</dbReference>
<dbReference type="PANTHER" id="PTHR11839:SF18">
    <property type="entry name" value="NUDIX HYDROLASE DOMAIN-CONTAINING PROTEIN"/>
    <property type="match status" value="1"/>
</dbReference>
<proteinExistence type="predicted"/>
<sequence>MGTFRHLGDRKIYDGYIWKVVVGEFVAPNGETFTRDIVRSPGAVAVVPIRYNDAGEPFVVLIKQYRAAFDRVIIEVPAGMRDIPGEAPEATAIRELAEETGYTATNLELLHQFYPSTGMTDSVLHVYLATGLTHVGQETHGPEEDHMEVFEIPFAEAVAMVVSGEIADAKSTIGLLLADRRLRGLDSVVK</sequence>
<dbReference type="CDD" id="cd03424">
    <property type="entry name" value="NUDIX_ADPRase_Nudt5_UGPPase_Nudt14"/>
    <property type="match status" value="1"/>
</dbReference>
<dbReference type="AlphaFoldDB" id="A0A6J7R4C8"/>
<organism evidence="9">
    <name type="scientific">freshwater metagenome</name>
    <dbReference type="NCBI Taxonomy" id="449393"/>
    <lineage>
        <taxon>unclassified sequences</taxon>
        <taxon>metagenomes</taxon>
        <taxon>ecological metagenomes</taxon>
    </lineage>
</organism>
<evidence type="ECO:0000256" key="2">
    <source>
        <dbReference type="ARBA" id="ARBA00022801"/>
    </source>
</evidence>
<dbReference type="SUPFAM" id="SSF55811">
    <property type="entry name" value="Nudix"/>
    <property type="match status" value="1"/>
</dbReference>
<dbReference type="Pfam" id="PF00293">
    <property type="entry name" value="NUDIX"/>
    <property type="match status" value="1"/>
</dbReference>
<evidence type="ECO:0000313" key="7">
    <source>
        <dbReference type="EMBL" id="CAB4867513.1"/>
    </source>
</evidence>
<dbReference type="InterPro" id="IPR000086">
    <property type="entry name" value="NUDIX_hydrolase_dom"/>
</dbReference>
<evidence type="ECO:0000313" key="4">
    <source>
        <dbReference type="EMBL" id="CAB4721602.1"/>
    </source>
</evidence>
<dbReference type="PROSITE" id="PS51462">
    <property type="entry name" value="NUDIX"/>
    <property type="match status" value="1"/>
</dbReference>
<accession>A0A6J7R4C8</accession>
<dbReference type="InterPro" id="IPR015797">
    <property type="entry name" value="NUDIX_hydrolase-like_dom_sf"/>
</dbReference>
<keyword evidence="2" id="KW-0378">Hydrolase</keyword>
<dbReference type="PANTHER" id="PTHR11839">
    <property type="entry name" value="UDP/ADP-SUGAR PYROPHOSPHATASE"/>
    <property type="match status" value="1"/>
</dbReference>
<evidence type="ECO:0000313" key="8">
    <source>
        <dbReference type="EMBL" id="CAB4894133.1"/>
    </source>
</evidence>
<dbReference type="EMBL" id="CAEZYH010000041">
    <property type="protein sequence ID" value="CAB4721602.1"/>
    <property type="molecule type" value="Genomic_DNA"/>
</dbReference>
<evidence type="ECO:0000313" key="6">
    <source>
        <dbReference type="EMBL" id="CAB4800615.1"/>
    </source>
</evidence>
<evidence type="ECO:0000313" key="5">
    <source>
        <dbReference type="EMBL" id="CAB4776304.1"/>
    </source>
</evidence>
<gene>
    <name evidence="4" type="ORF">UFOPK2658_01070</name>
    <name evidence="5" type="ORF">UFOPK2880_01131</name>
    <name evidence="6" type="ORF">UFOPK3004_00654</name>
    <name evidence="7" type="ORF">UFOPK3304_00816</name>
    <name evidence="8" type="ORF">UFOPK3494_00569</name>
    <name evidence="9" type="ORF">UFOPK4134_00398</name>
</gene>
<dbReference type="EMBL" id="CAFBLJ010000034">
    <property type="protein sequence ID" value="CAB4867513.1"/>
    <property type="molecule type" value="Genomic_DNA"/>
</dbReference>
<reference evidence="9" key="1">
    <citation type="submission" date="2020-05" db="EMBL/GenBank/DDBJ databases">
        <authorList>
            <person name="Chiriac C."/>
            <person name="Salcher M."/>
            <person name="Ghai R."/>
            <person name="Kavagutti S V."/>
        </authorList>
    </citation>
    <scope>NUCLEOTIDE SEQUENCE</scope>
</reference>
<comment type="cofactor">
    <cofactor evidence="1">
        <name>Mg(2+)</name>
        <dbReference type="ChEBI" id="CHEBI:18420"/>
    </cofactor>
</comment>
<dbReference type="Gene3D" id="3.90.79.10">
    <property type="entry name" value="Nucleoside Triphosphate Pyrophosphohydrolase"/>
    <property type="match status" value="1"/>
</dbReference>
<dbReference type="GO" id="GO:0019693">
    <property type="term" value="P:ribose phosphate metabolic process"/>
    <property type="evidence" value="ECO:0007669"/>
    <property type="project" value="TreeGrafter"/>
</dbReference>
<dbReference type="GO" id="GO:0005829">
    <property type="term" value="C:cytosol"/>
    <property type="evidence" value="ECO:0007669"/>
    <property type="project" value="TreeGrafter"/>
</dbReference>
<dbReference type="EMBL" id="CAFAAL010000041">
    <property type="protein sequence ID" value="CAB4800615.1"/>
    <property type="molecule type" value="Genomic_DNA"/>
</dbReference>
<protein>
    <submittedName>
        <fullName evidence="9">Unannotated protein</fullName>
    </submittedName>
</protein>
<dbReference type="EMBL" id="CAFBPS010000016">
    <property type="protein sequence ID" value="CAB5023194.1"/>
    <property type="molecule type" value="Genomic_DNA"/>
</dbReference>
<dbReference type="EMBL" id="CAEZZP010000070">
    <property type="protein sequence ID" value="CAB4776304.1"/>
    <property type="molecule type" value="Genomic_DNA"/>
</dbReference>
<evidence type="ECO:0000256" key="1">
    <source>
        <dbReference type="ARBA" id="ARBA00001946"/>
    </source>
</evidence>